<name>A0A3E2DDY9_9ACTN</name>
<dbReference type="GO" id="GO:0003677">
    <property type="term" value="F:DNA binding"/>
    <property type="evidence" value="ECO:0007669"/>
    <property type="project" value="InterPro"/>
</dbReference>
<dbReference type="GO" id="GO:0046685">
    <property type="term" value="P:response to arsenic-containing substance"/>
    <property type="evidence" value="ECO:0007669"/>
    <property type="project" value="InterPro"/>
</dbReference>
<dbReference type="Proteomes" id="UP000259211">
    <property type="component" value="Unassembled WGS sequence"/>
</dbReference>
<dbReference type="Pfam" id="PF06953">
    <property type="entry name" value="ArsD"/>
    <property type="match status" value="1"/>
</dbReference>
<dbReference type="RefSeq" id="WP_015581963.1">
    <property type="nucleotide sequence ID" value="NZ_JAHDTU010000005.1"/>
</dbReference>
<dbReference type="Gene3D" id="3.40.30.10">
    <property type="entry name" value="Glutaredoxin"/>
    <property type="match status" value="1"/>
</dbReference>
<organism evidence="1 2">
    <name type="scientific">Cutibacterium avidum</name>
    <dbReference type="NCBI Taxonomy" id="33010"/>
    <lineage>
        <taxon>Bacteria</taxon>
        <taxon>Bacillati</taxon>
        <taxon>Actinomycetota</taxon>
        <taxon>Actinomycetes</taxon>
        <taxon>Propionibacteriales</taxon>
        <taxon>Propionibacteriaceae</taxon>
        <taxon>Cutibacterium</taxon>
    </lineage>
</organism>
<proteinExistence type="predicted"/>
<dbReference type="InterPro" id="IPR010712">
    <property type="entry name" value="Arsenical-R_ArsD"/>
</dbReference>
<sequence>MPTIRVYEPALCCNTGVCGADVDQELVTFTADVNALQAQGIDVQRANLATDSTRFTENPVVVTFLQTAGSEALPLTLVDDVTVLTGRHPSRDEMLRWAGHTDTSPHVELPVIEDCCSDHGTSTSCCGDSQRSSGCC</sequence>
<protein>
    <submittedName>
        <fullName evidence="1">Arsenical resistance operon transcriptional repressor ArsD</fullName>
    </submittedName>
</protein>
<dbReference type="GeneID" id="29842488"/>
<evidence type="ECO:0000313" key="1">
    <source>
        <dbReference type="EMBL" id="RFT43600.1"/>
    </source>
</evidence>
<reference evidence="1 2" key="1">
    <citation type="submission" date="2017-07" db="EMBL/GenBank/DDBJ databases">
        <authorList>
            <person name="Sun Z.S."/>
            <person name="Albrecht U."/>
            <person name="Echele G."/>
            <person name="Lee C.C."/>
        </authorList>
    </citation>
    <scope>NUCLEOTIDE SEQUENCE [LARGE SCALE GENOMIC DNA]</scope>
    <source>
        <strain evidence="1 2">P16-029</strain>
    </source>
</reference>
<dbReference type="AlphaFoldDB" id="A0A3E2DDY9"/>
<dbReference type="GO" id="GO:0045892">
    <property type="term" value="P:negative regulation of DNA-templated transcription"/>
    <property type="evidence" value="ECO:0007669"/>
    <property type="project" value="InterPro"/>
</dbReference>
<dbReference type="NCBIfam" id="NF033727">
    <property type="entry name" value="chaperon_ArsD"/>
    <property type="match status" value="1"/>
</dbReference>
<comment type="caution">
    <text evidence="1">The sequence shown here is derived from an EMBL/GenBank/DDBJ whole genome shotgun (WGS) entry which is preliminary data.</text>
</comment>
<gene>
    <name evidence="1" type="ORF">CHT91_08345</name>
</gene>
<accession>A0A3E2DDY9</accession>
<dbReference type="EMBL" id="NOWI01000007">
    <property type="protein sequence ID" value="RFT43600.1"/>
    <property type="molecule type" value="Genomic_DNA"/>
</dbReference>
<evidence type="ECO:0000313" key="2">
    <source>
        <dbReference type="Proteomes" id="UP000259211"/>
    </source>
</evidence>